<gene>
    <name evidence="8" type="primary">MLO</name>
    <name evidence="11" type="ORF">LTRI10_LOCUS24891</name>
</gene>
<evidence type="ECO:0000256" key="7">
    <source>
        <dbReference type="ARBA" id="ARBA00023265"/>
    </source>
</evidence>
<feature type="transmembrane region" description="Helical" evidence="10">
    <location>
        <begin position="372"/>
        <end position="393"/>
    </location>
</feature>
<proteinExistence type="inferred from homology"/>
<dbReference type="InterPro" id="IPR004326">
    <property type="entry name" value="Mlo"/>
</dbReference>
<keyword evidence="6 8" id="KW-0472">Membrane</keyword>
<dbReference type="GO" id="GO:0016020">
    <property type="term" value="C:membrane"/>
    <property type="evidence" value="ECO:0007669"/>
    <property type="project" value="UniProtKB-SubCell"/>
</dbReference>
<feature type="region of interest" description="Disordered" evidence="9">
    <location>
        <begin position="542"/>
        <end position="587"/>
    </location>
</feature>
<evidence type="ECO:0000313" key="12">
    <source>
        <dbReference type="Proteomes" id="UP001497516"/>
    </source>
</evidence>
<accession>A0AAV2ECJ4</accession>
<feature type="transmembrane region" description="Helical" evidence="10">
    <location>
        <begin position="316"/>
        <end position="338"/>
    </location>
</feature>
<dbReference type="AlphaFoldDB" id="A0AAV2ECJ4"/>
<dbReference type="GO" id="GO:0005516">
    <property type="term" value="F:calmodulin binding"/>
    <property type="evidence" value="ECO:0007669"/>
    <property type="project" value="UniProtKB-KW"/>
</dbReference>
<keyword evidence="12" id="KW-1185">Reference proteome</keyword>
<keyword evidence="5 8" id="KW-1133">Transmembrane helix</keyword>
<dbReference type="GO" id="GO:0006952">
    <property type="term" value="P:defense response"/>
    <property type="evidence" value="ECO:0007669"/>
    <property type="project" value="UniProtKB-KW"/>
</dbReference>
<evidence type="ECO:0000256" key="8">
    <source>
        <dbReference type="RuleBase" id="RU280816"/>
    </source>
</evidence>
<feature type="transmembrane region" description="Helical" evidence="10">
    <location>
        <begin position="60"/>
        <end position="81"/>
    </location>
</feature>
<feature type="transmembrane region" description="Helical" evidence="10">
    <location>
        <begin position="288"/>
        <end position="310"/>
    </location>
</feature>
<evidence type="ECO:0000256" key="1">
    <source>
        <dbReference type="ARBA" id="ARBA00004141"/>
    </source>
</evidence>
<evidence type="ECO:0000256" key="6">
    <source>
        <dbReference type="ARBA" id="ARBA00023136"/>
    </source>
</evidence>
<keyword evidence="7 8" id="KW-0568">Pathogenesis-related protein</keyword>
<name>A0AAV2ECJ4_9ROSI</name>
<comment type="subcellular location">
    <subcellularLocation>
        <location evidence="1 8">Membrane</location>
        <topology evidence="1 8">Multi-pass membrane protein</topology>
    </subcellularLocation>
</comment>
<feature type="transmembrane region" description="Helical" evidence="10">
    <location>
        <begin position="166"/>
        <end position="187"/>
    </location>
</feature>
<keyword evidence="3 8" id="KW-0812">Transmembrane</keyword>
<evidence type="ECO:0000256" key="10">
    <source>
        <dbReference type="SAM" id="Phobius"/>
    </source>
</evidence>
<feature type="transmembrane region" description="Helical" evidence="10">
    <location>
        <begin position="413"/>
        <end position="436"/>
    </location>
</feature>
<evidence type="ECO:0000256" key="3">
    <source>
        <dbReference type="ARBA" id="ARBA00022692"/>
    </source>
</evidence>
<reference evidence="11 12" key="1">
    <citation type="submission" date="2024-04" db="EMBL/GenBank/DDBJ databases">
        <authorList>
            <person name="Fracassetti M."/>
        </authorList>
    </citation>
    <scope>NUCLEOTIDE SEQUENCE [LARGE SCALE GENOMIC DNA]</scope>
</reference>
<dbReference type="PANTHER" id="PTHR31942">
    <property type="entry name" value="MLO-LIKE PROTEIN 1"/>
    <property type="match status" value="1"/>
</dbReference>
<comment type="function">
    <text evidence="8">May be involved in modulation of pathogen defense and leaf cell death.</text>
</comment>
<dbReference type="Pfam" id="PF03094">
    <property type="entry name" value="Mlo"/>
    <property type="match status" value="1"/>
</dbReference>
<keyword evidence="4 8" id="KW-0611">Plant defense</keyword>
<feature type="compositionally biased region" description="Basic and acidic residues" evidence="9">
    <location>
        <begin position="561"/>
        <end position="578"/>
    </location>
</feature>
<evidence type="ECO:0000256" key="2">
    <source>
        <dbReference type="ARBA" id="ARBA00006574"/>
    </source>
</evidence>
<evidence type="ECO:0000256" key="9">
    <source>
        <dbReference type="SAM" id="MobiDB-lite"/>
    </source>
</evidence>
<dbReference type="PANTHER" id="PTHR31942:SF82">
    <property type="entry name" value="MLO PROTEIN HOMOLOG 1"/>
    <property type="match status" value="1"/>
</dbReference>
<comment type="similarity">
    <text evidence="2 8">Belongs to the MLO family.</text>
</comment>
<feature type="transmembrane region" description="Helical" evidence="10">
    <location>
        <begin position="18"/>
        <end position="39"/>
    </location>
</feature>
<sequence length="587" mass="66019">MAGGGGGGDRSLHDTPTWAVAGVCSIFIILSILIEHAILKLGKWFQKRQKKAMIEALEKVKAELMLLGFISLMLTAGTRAIPRICISHELGRTMLPCSTTSDLEVSKEKGKDGGGGDDRRKLLSFDGTGDMGSSWHRMLAGAEGGEDYCSSRGKVPLISVTGVHQLHIFVFVLAVFHIMYCVITMTLGRAKVKKWKTWESETSSEEYQFTNDPTRFRLAHQTSFVKRHSGIFAAPGIRWVVAFFRQFTGSITKVDYLTMRNGFINAHLNSNAKFDFHRYIKRCMEDDFKVVVGISFPLWIFAILFMLLNVHRWHTLTYLTAVPFIILLVVGTKLELVIMDMAQQIQERSTVVKGAPIVEPDNRYFWFNRPHWILLLLHYTLFQNAFQMAYLLWNWYEFKFNNCFRENKVAILVRVSLAIILQFICSYITFPLYSLVTQMGSNMKQAIFEEQTAKALRKWQKAAQDRKKLRQAGGEGASPLSSGATSPRPFKFAGAKGGGGGGSVLTSGETTPSTTASPVHLLHNFNHRSTQHDIEDVPGAPYYHSDTDASEFEAGGGGSDRNGHVDETRRRDEQEKINQSEFTFVQL</sequence>
<dbReference type="Proteomes" id="UP001497516">
    <property type="component" value="Chromosome 4"/>
</dbReference>
<feature type="compositionally biased region" description="Polar residues" evidence="9">
    <location>
        <begin position="504"/>
        <end position="517"/>
    </location>
</feature>
<evidence type="ECO:0000256" key="5">
    <source>
        <dbReference type="ARBA" id="ARBA00022989"/>
    </source>
</evidence>
<organism evidence="11 12">
    <name type="scientific">Linum trigynum</name>
    <dbReference type="NCBI Taxonomy" id="586398"/>
    <lineage>
        <taxon>Eukaryota</taxon>
        <taxon>Viridiplantae</taxon>
        <taxon>Streptophyta</taxon>
        <taxon>Embryophyta</taxon>
        <taxon>Tracheophyta</taxon>
        <taxon>Spermatophyta</taxon>
        <taxon>Magnoliopsida</taxon>
        <taxon>eudicotyledons</taxon>
        <taxon>Gunneridae</taxon>
        <taxon>Pentapetalae</taxon>
        <taxon>rosids</taxon>
        <taxon>fabids</taxon>
        <taxon>Malpighiales</taxon>
        <taxon>Linaceae</taxon>
        <taxon>Linum</taxon>
    </lineage>
</organism>
<evidence type="ECO:0000256" key="4">
    <source>
        <dbReference type="ARBA" id="ARBA00022821"/>
    </source>
</evidence>
<keyword evidence="8" id="KW-0112">Calmodulin-binding</keyword>
<feature type="region of interest" description="Disordered" evidence="9">
    <location>
        <begin position="467"/>
        <end position="517"/>
    </location>
</feature>
<comment type="domain">
    <text evidence="8">The C-terminus contains a calmodulin-binding domain, which binds calmodulin in a calcium-dependent fashion.</text>
</comment>
<dbReference type="EMBL" id="OZ034817">
    <property type="protein sequence ID" value="CAL1383629.1"/>
    <property type="molecule type" value="Genomic_DNA"/>
</dbReference>
<evidence type="ECO:0000313" key="11">
    <source>
        <dbReference type="EMBL" id="CAL1383629.1"/>
    </source>
</evidence>
<protein>
    <recommendedName>
        <fullName evidence="8">MLO-like protein</fullName>
    </recommendedName>
</protein>